<organism evidence="1 2">
    <name type="scientific">Linum trigynum</name>
    <dbReference type="NCBI Taxonomy" id="586398"/>
    <lineage>
        <taxon>Eukaryota</taxon>
        <taxon>Viridiplantae</taxon>
        <taxon>Streptophyta</taxon>
        <taxon>Embryophyta</taxon>
        <taxon>Tracheophyta</taxon>
        <taxon>Spermatophyta</taxon>
        <taxon>Magnoliopsida</taxon>
        <taxon>eudicotyledons</taxon>
        <taxon>Gunneridae</taxon>
        <taxon>Pentapetalae</taxon>
        <taxon>rosids</taxon>
        <taxon>fabids</taxon>
        <taxon>Malpighiales</taxon>
        <taxon>Linaceae</taxon>
        <taxon>Linum</taxon>
    </lineage>
</organism>
<reference evidence="1 2" key="1">
    <citation type="submission" date="2024-04" db="EMBL/GenBank/DDBJ databases">
        <authorList>
            <person name="Fracassetti M."/>
        </authorList>
    </citation>
    <scope>NUCLEOTIDE SEQUENCE [LARGE SCALE GENOMIC DNA]</scope>
</reference>
<gene>
    <name evidence="1" type="ORF">LTRI10_LOCUS33166</name>
</gene>
<dbReference type="AlphaFoldDB" id="A0AAV2F402"/>
<name>A0AAV2F402_9ROSI</name>
<protein>
    <submittedName>
        <fullName evidence="1">Uncharacterized protein</fullName>
    </submittedName>
</protein>
<dbReference type="Proteomes" id="UP001497516">
    <property type="component" value="Chromosome 6"/>
</dbReference>
<dbReference type="EMBL" id="OZ034819">
    <property type="protein sequence ID" value="CAL1392528.1"/>
    <property type="molecule type" value="Genomic_DNA"/>
</dbReference>
<sequence>MVIQSLGSSLRAKDLATQLALELNLRLKKATLTQLHRRRVSHMIHSQTETLKGQEVRGAARAKTRLRPSVLTRQGTSWAWQAGSLQAEPLLPLLVEMNKVEY</sequence>
<evidence type="ECO:0000313" key="2">
    <source>
        <dbReference type="Proteomes" id="UP001497516"/>
    </source>
</evidence>
<keyword evidence="2" id="KW-1185">Reference proteome</keyword>
<evidence type="ECO:0000313" key="1">
    <source>
        <dbReference type="EMBL" id="CAL1392528.1"/>
    </source>
</evidence>
<proteinExistence type="predicted"/>
<accession>A0AAV2F402</accession>